<protein>
    <submittedName>
        <fullName evidence="3">Uncharacterized protein</fullName>
    </submittedName>
</protein>
<evidence type="ECO:0000313" key="4">
    <source>
        <dbReference type="Proteomes" id="UP001489004"/>
    </source>
</evidence>
<feature type="compositionally biased region" description="Polar residues" evidence="1">
    <location>
        <begin position="74"/>
        <end position="95"/>
    </location>
</feature>
<name>A0AAW1Q280_9CHLO</name>
<reference evidence="3 4" key="1">
    <citation type="journal article" date="2024" name="Nat. Commun.">
        <title>Phylogenomics reveals the evolutionary origins of lichenization in chlorophyte algae.</title>
        <authorList>
            <person name="Puginier C."/>
            <person name="Libourel C."/>
            <person name="Otte J."/>
            <person name="Skaloud P."/>
            <person name="Haon M."/>
            <person name="Grisel S."/>
            <person name="Petersen M."/>
            <person name="Berrin J.G."/>
            <person name="Delaux P.M."/>
            <person name="Dal Grande F."/>
            <person name="Keller J."/>
        </authorList>
    </citation>
    <scope>NUCLEOTIDE SEQUENCE [LARGE SCALE GENOMIC DNA]</scope>
    <source>
        <strain evidence="3 4">SAG 2043</strain>
    </source>
</reference>
<organism evidence="3 4">
    <name type="scientific">[Myrmecia] bisecta</name>
    <dbReference type="NCBI Taxonomy" id="41462"/>
    <lineage>
        <taxon>Eukaryota</taxon>
        <taxon>Viridiplantae</taxon>
        <taxon>Chlorophyta</taxon>
        <taxon>core chlorophytes</taxon>
        <taxon>Trebouxiophyceae</taxon>
        <taxon>Trebouxiales</taxon>
        <taxon>Trebouxiaceae</taxon>
        <taxon>Myrmecia</taxon>
    </lineage>
</organism>
<feature type="transmembrane region" description="Helical" evidence="2">
    <location>
        <begin position="292"/>
        <end position="314"/>
    </location>
</feature>
<comment type="caution">
    <text evidence="3">The sequence shown here is derived from an EMBL/GenBank/DDBJ whole genome shotgun (WGS) entry which is preliminary data.</text>
</comment>
<proteinExistence type="predicted"/>
<keyword evidence="4" id="KW-1185">Reference proteome</keyword>
<keyword evidence="2" id="KW-1133">Transmembrane helix</keyword>
<dbReference type="AlphaFoldDB" id="A0AAW1Q280"/>
<dbReference type="EMBL" id="JALJOR010000007">
    <property type="protein sequence ID" value="KAK9814244.1"/>
    <property type="molecule type" value="Genomic_DNA"/>
</dbReference>
<feature type="region of interest" description="Disordered" evidence="1">
    <location>
        <begin position="520"/>
        <end position="580"/>
    </location>
</feature>
<accession>A0AAW1Q280</accession>
<dbReference type="Proteomes" id="UP001489004">
    <property type="component" value="Unassembled WGS sequence"/>
</dbReference>
<feature type="compositionally biased region" description="Basic and acidic residues" evidence="1">
    <location>
        <begin position="567"/>
        <end position="580"/>
    </location>
</feature>
<sequence length="580" mass="62768">MLDHDRFQLSDEQYALEDAKFGRTGSHPDHIWQMVQLVRAQGRTGTPDCPRPLRRQFQVDAGVELLRSATAAQQARNLASTSPPGSVSGNSLSDQTEGEAASMAEFQVLTVGPAVVNTSGITRPAPANQPADHPNVSLILESLKLYSQLLDNLDAVVIVDCQDDKGYIYSNVSFPVVTADTRQPGYAKFTLSEQVGYIVSGGRFSCRVDVQYTTPPPKSVRQTDNLILWGDSSCWFNYAMYDKTDSAFSQAWSCTVPAGAYTLACDGCDGQSSILPAKRTNSNFWSSVQLRYIIITIACALVISVLIMAVAGYYTRRRQLRLRRAAALARQGMPEDMAPETNSKPPLFMEARSVSLGPPAKRPLGPVVILNYGSMSTPTDKFHKGTYYLGAPEAFSGEDYSPPSVDGKRKRLSGDLALKLAVGRQDSAPQAWVVKVNDAGDIQGVEVVEIQAHQHEGPTIRPRYPASGLIPHGTSEQFYDIQLTPVHSGGVPRSPFFGETVAGQSEDMKQDREAVFLEDTELGGSSDIAPIPGPAPRQSRLKRVSTPDAGASSAGLGSSSSQQDAARPSDEHQSQRDDAQ</sequence>
<evidence type="ECO:0000256" key="1">
    <source>
        <dbReference type="SAM" id="MobiDB-lite"/>
    </source>
</evidence>
<evidence type="ECO:0000256" key="2">
    <source>
        <dbReference type="SAM" id="Phobius"/>
    </source>
</evidence>
<feature type="compositionally biased region" description="Low complexity" evidence="1">
    <location>
        <begin position="548"/>
        <end position="566"/>
    </location>
</feature>
<keyword evidence="2" id="KW-0472">Membrane</keyword>
<evidence type="ECO:0000313" key="3">
    <source>
        <dbReference type="EMBL" id="KAK9814244.1"/>
    </source>
</evidence>
<gene>
    <name evidence="3" type="ORF">WJX72_002813</name>
</gene>
<keyword evidence="2" id="KW-0812">Transmembrane</keyword>
<feature type="region of interest" description="Disordered" evidence="1">
    <location>
        <begin position="74"/>
        <end position="99"/>
    </location>
</feature>